<gene>
    <name evidence="9" type="ORF">LR48_Vigan10g129700</name>
</gene>
<comment type="catalytic activity">
    <reaction evidence="1">
        <text>Hydrolysis of (1-&gt;3)-beta-D-glucosidic linkages in (1-&gt;3)-beta-D-glucans.</text>
        <dbReference type="EC" id="3.2.1.39"/>
    </reaction>
</comment>
<name>A0A0L9VK29_PHAAN</name>
<evidence type="ECO:0000256" key="4">
    <source>
        <dbReference type="ARBA" id="ARBA00022801"/>
    </source>
</evidence>
<evidence type="ECO:0000256" key="5">
    <source>
        <dbReference type="ARBA" id="ARBA00023295"/>
    </source>
</evidence>
<dbReference type="AlphaFoldDB" id="A0A0L9VK29"/>
<dbReference type="Pfam" id="PF00332">
    <property type="entry name" value="Glyco_hydro_17"/>
    <property type="match status" value="1"/>
</dbReference>
<comment type="similarity">
    <text evidence="2 8">Belongs to the glycosyl hydrolase 17 family.</text>
</comment>
<dbReference type="EMBL" id="CM003380">
    <property type="protein sequence ID" value="KOM55405.1"/>
    <property type="molecule type" value="Genomic_DNA"/>
</dbReference>
<evidence type="ECO:0000256" key="2">
    <source>
        <dbReference type="ARBA" id="ARBA00008773"/>
    </source>
</evidence>
<dbReference type="Gramene" id="KOM55405">
    <property type="protein sequence ID" value="KOM55405"/>
    <property type="gene ID" value="LR48_Vigan10g129700"/>
</dbReference>
<evidence type="ECO:0000256" key="6">
    <source>
        <dbReference type="ARBA" id="ARBA00033335"/>
    </source>
</evidence>
<dbReference type="InterPro" id="IPR000490">
    <property type="entry name" value="Glyco_hydro_17"/>
</dbReference>
<organism evidence="9 10">
    <name type="scientific">Phaseolus angularis</name>
    <name type="common">Azuki bean</name>
    <name type="synonym">Vigna angularis</name>
    <dbReference type="NCBI Taxonomy" id="3914"/>
    <lineage>
        <taxon>Eukaryota</taxon>
        <taxon>Viridiplantae</taxon>
        <taxon>Streptophyta</taxon>
        <taxon>Embryophyta</taxon>
        <taxon>Tracheophyta</taxon>
        <taxon>Spermatophyta</taxon>
        <taxon>Magnoliopsida</taxon>
        <taxon>eudicotyledons</taxon>
        <taxon>Gunneridae</taxon>
        <taxon>Pentapetalae</taxon>
        <taxon>rosids</taxon>
        <taxon>fabids</taxon>
        <taxon>Fabales</taxon>
        <taxon>Fabaceae</taxon>
        <taxon>Papilionoideae</taxon>
        <taxon>50 kb inversion clade</taxon>
        <taxon>NPAAA clade</taxon>
        <taxon>indigoferoid/millettioid clade</taxon>
        <taxon>Phaseoleae</taxon>
        <taxon>Vigna</taxon>
    </lineage>
</organism>
<evidence type="ECO:0000256" key="8">
    <source>
        <dbReference type="RuleBase" id="RU004335"/>
    </source>
</evidence>
<keyword evidence="5" id="KW-0326">Glycosidase</keyword>
<dbReference type="OMA" id="IVIEIDW"/>
<evidence type="ECO:0000256" key="3">
    <source>
        <dbReference type="ARBA" id="ARBA00012780"/>
    </source>
</evidence>
<protein>
    <recommendedName>
        <fullName evidence="3">glucan endo-1,3-beta-D-glucosidase</fullName>
        <ecNumber evidence="3">3.2.1.39</ecNumber>
    </recommendedName>
    <alternativeName>
        <fullName evidence="6">(1-&gt;3)-beta-glucan endohydrolase</fullName>
    </alternativeName>
    <alternativeName>
        <fullName evidence="7">Beta-1,3-endoglucanase</fullName>
    </alternativeName>
</protein>
<reference evidence="10" key="1">
    <citation type="journal article" date="2015" name="Proc. Natl. Acad. Sci. U.S.A.">
        <title>Genome sequencing of adzuki bean (Vigna angularis) provides insight into high starch and low fat accumulation and domestication.</title>
        <authorList>
            <person name="Yang K."/>
            <person name="Tian Z."/>
            <person name="Chen C."/>
            <person name="Luo L."/>
            <person name="Zhao B."/>
            <person name="Wang Z."/>
            <person name="Yu L."/>
            <person name="Li Y."/>
            <person name="Sun Y."/>
            <person name="Li W."/>
            <person name="Chen Y."/>
            <person name="Li Y."/>
            <person name="Zhang Y."/>
            <person name="Ai D."/>
            <person name="Zhao J."/>
            <person name="Shang C."/>
            <person name="Ma Y."/>
            <person name="Wu B."/>
            <person name="Wang M."/>
            <person name="Gao L."/>
            <person name="Sun D."/>
            <person name="Zhang P."/>
            <person name="Guo F."/>
            <person name="Wang W."/>
            <person name="Li Y."/>
            <person name="Wang J."/>
            <person name="Varshney R.K."/>
            <person name="Wang J."/>
            <person name="Ling H.Q."/>
            <person name="Wan P."/>
        </authorList>
    </citation>
    <scope>NUCLEOTIDE SEQUENCE</scope>
    <source>
        <strain evidence="10">cv. Jingnong 6</strain>
    </source>
</reference>
<dbReference type="SUPFAM" id="SSF51445">
    <property type="entry name" value="(Trans)glycosidases"/>
    <property type="match status" value="1"/>
</dbReference>
<evidence type="ECO:0000313" key="10">
    <source>
        <dbReference type="Proteomes" id="UP000053144"/>
    </source>
</evidence>
<dbReference type="GO" id="GO:0005975">
    <property type="term" value="P:carbohydrate metabolic process"/>
    <property type="evidence" value="ECO:0007669"/>
    <property type="project" value="InterPro"/>
</dbReference>
<evidence type="ECO:0000256" key="7">
    <source>
        <dbReference type="ARBA" id="ARBA00033417"/>
    </source>
</evidence>
<dbReference type="EC" id="3.2.1.39" evidence="3"/>
<dbReference type="Gene3D" id="3.20.20.80">
    <property type="entry name" value="Glycosidases"/>
    <property type="match status" value="1"/>
</dbReference>
<dbReference type="STRING" id="3914.A0A0L9VK29"/>
<proteinExistence type="inferred from homology"/>
<sequence length="100" mass="11278">MVNVVVTILTVVGYETIPLIVIEIDWPSFNAVGNEFDANLGYAEIYLKGLVKHLKFGMGTPLLKDGVREVFVYDMFHKEEGTRTSWGVLYATKLRILISI</sequence>
<dbReference type="GO" id="GO:0042973">
    <property type="term" value="F:glucan endo-1,3-beta-D-glucosidase activity"/>
    <property type="evidence" value="ECO:0007669"/>
    <property type="project" value="UniProtKB-EC"/>
</dbReference>
<dbReference type="InterPro" id="IPR017853">
    <property type="entry name" value="GH"/>
</dbReference>
<accession>A0A0L9VK29</accession>
<evidence type="ECO:0000313" key="9">
    <source>
        <dbReference type="EMBL" id="KOM55405.1"/>
    </source>
</evidence>
<dbReference type="Proteomes" id="UP000053144">
    <property type="component" value="Chromosome 10"/>
</dbReference>
<evidence type="ECO:0000256" key="1">
    <source>
        <dbReference type="ARBA" id="ARBA00000382"/>
    </source>
</evidence>
<keyword evidence="4" id="KW-0378">Hydrolase</keyword>